<evidence type="ECO:0000313" key="1">
    <source>
        <dbReference type="EMBL" id="MCY9695454.1"/>
    </source>
</evidence>
<proteinExistence type="predicted"/>
<evidence type="ECO:0000313" key="2">
    <source>
        <dbReference type="Proteomes" id="UP001527099"/>
    </source>
</evidence>
<name>A0ABT4GHA6_9BACL</name>
<accession>A0ABT4GHA6</accession>
<protein>
    <submittedName>
        <fullName evidence="1">Uncharacterized protein</fullName>
    </submittedName>
</protein>
<reference evidence="1 2" key="1">
    <citation type="submission" date="2022-05" db="EMBL/GenBank/DDBJ databases">
        <title>Genome Sequencing of Bee-Associated Microbes.</title>
        <authorList>
            <person name="Dunlap C."/>
        </authorList>
    </citation>
    <scope>NUCLEOTIDE SEQUENCE [LARGE SCALE GENOMIC DNA]</scope>
    <source>
        <strain evidence="1 2">NRRL B-14421</strain>
    </source>
</reference>
<organism evidence="1 2">
    <name type="scientific">Paenibacillus alginolyticus</name>
    <dbReference type="NCBI Taxonomy" id="59839"/>
    <lineage>
        <taxon>Bacteria</taxon>
        <taxon>Bacillati</taxon>
        <taxon>Bacillota</taxon>
        <taxon>Bacilli</taxon>
        <taxon>Bacillales</taxon>
        <taxon>Paenibacillaceae</taxon>
        <taxon>Paenibacillus</taxon>
    </lineage>
</organism>
<comment type="caution">
    <text evidence="1">The sequence shown here is derived from an EMBL/GenBank/DDBJ whole genome shotgun (WGS) entry which is preliminary data.</text>
</comment>
<sequence length="56" mass="6049">MEQRWNRERSIFATDAAIPCTTPKASSLNTGILITPFISVGATPAAGGEKWWRSGV</sequence>
<gene>
    <name evidence="1" type="ORF">M5X19_21475</name>
</gene>
<dbReference type="RefSeq" id="WP_154669563.1">
    <property type="nucleotide sequence ID" value="NZ_JAMDMW010000064.1"/>
</dbReference>
<dbReference type="EMBL" id="JAMDMX010000071">
    <property type="protein sequence ID" value="MCY9695454.1"/>
    <property type="molecule type" value="Genomic_DNA"/>
</dbReference>
<dbReference type="Proteomes" id="UP001527099">
    <property type="component" value="Unassembled WGS sequence"/>
</dbReference>
<keyword evidence="2" id="KW-1185">Reference proteome</keyword>